<evidence type="ECO:0000256" key="1">
    <source>
        <dbReference type="SAM" id="Coils"/>
    </source>
</evidence>
<dbReference type="OrthoDB" id="680851at2759"/>
<evidence type="ECO:0000256" key="3">
    <source>
        <dbReference type="SAM" id="Phobius"/>
    </source>
</evidence>
<dbReference type="PANTHER" id="PTHR34562:SF13">
    <property type="entry name" value="OS08G0497900 PROTEIN"/>
    <property type="match status" value="1"/>
</dbReference>
<dbReference type="Gramene" id="EES14314">
    <property type="protein sequence ID" value="EES14314"/>
    <property type="gene ID" value="SORBI_3007G218900"/>
</dbReference>
<name>A0A921QN00_SORBI</name>
<evidence type="ECO:0000313" key="4">
    <source>
        <dbReference type="EMBL" id="KAG0524686.1"/>
    </source>
</evidence>
<evidence type="ECO:0008006" key="6">
    <source>
        <dbReference type="Google" id="ProtNLM"/>
    </source>
</evidence>
<dbReference type="InterPro" id="IPR044696">
    <property type="entry name" value="WIP1/2/3"/>
</dbReference>
<feature type="region of interest" description="Disordered" evidence="2">
    <location>
        <begin position="237"/>
        <end position="263"/>
    </location>
</feature>
<feature type="region of interest" description="Disordered" evidence="2">
    <location>
        <begin position="1"/>
        <end position="139"/>
    </location>
</feature>
<dbReference type="KEGG" id="sbi:8067019"/>
<feature type="coiled-coil region" evidence="1">
    <location>
        <begin position="325"/>
        <end position="352"/>
    </location>
</feature>
<proteinExistence type="predicted"/>
<evidence type="ECO:0000313" key="5">
    <source>
        <dbReference type="Proteomes" id="UP000807115"/>
    </source>
</evidence>
<feature type="compositionally biased region" description="Basic residues" evidence="2">
    <location>
        <begin position="41"/>
        <end position="50"/>
    </location>
</feature>
<gene>
    <name evidence="4" type="ORF">BDA96_07G232800</name>
</gene>
<feature type="region of interest" description="Disordered" evidence="2">
    <location>
        <begin position="149"/>
        <end position="168"/>
    </location>
</feature>
<keyword evidence="3" id="KW-0812">Transmembrane</keyword>
<evidence type="ECO:0000256" key="2">
    <source>
        <dbReference type="SAM" id="MobiDB-lite"/>
    </source>
</evidence>
<sequence>MPSVNAVANEAAESPEAVAAAAPKIKTFPSPSPAAAATKGRGLRRWRRIRRGDSTGDGAGGEGDEQFHKRRLPLAATGAPWGKHDASAASESSTASVESRLVPPPAWPGPGLGFSVGAGNSEDGSGRSSTAASAPRVPLPRCDHASVAFSPLERDRPGPGAGAARNPRAAWPMVGCGAAASISTETSCSRSSVESDLRSSNARQQLGAAGLNDVRKVFSGCYGHGGDEHLSQEVRSTGRCRGNGSSVVGRSVRSSAGEESVGKGSNGRMYWGADLCNESILVLHRAQEALENEIEKITAIGKEPSDEFDISEDEWSGSVHLEKPNEDLMIRIKHLESRLEEASALIKEKASRVYELEAIHSRMQPGKNTIESTNLLLSQCELDQLYQERMESEVQCIILTRAYQASATQVKDQMTLYETEKSLSEDYKLLGLKLRHTESRAIVLEKMAEKLQLQCKELSNNSEVLQLRYKASRVSLFCFVQFLLLCIAMGTYFMRLSPSSTKVVPT</sequence>
<keyword evidence="3" id="KW-0472">Membrane</keyword>
<dbReference type="OMA" id="CESKNNG"/>
<feature type="transmembrane region" description="Helical" evidence="3">
    <location>
        <begin position="474"/>
        <end position="493"/>
    </location>
</feature>
<reference evidence="4" key="1">
    <citation type="journal article" date="2019" name="BMC Genomics">
        <title>A new reference genome for Sorghum bicolor reveals high levels of sequence similarity between sweet and grain genotypes: implications for the genetics of sugar metabolism.</title>
        <authorList>
            <person name="Cooper E.A."/>
            <person name="Brenton Z.W."/>
            <person name="Flinn B.S."/>
            <person name="Jenkins J."/>
            <person name="Shu S."/>
            <person name="Flowers D."/>
            <person name="Luo F."/>
            <person name="Wang Y."/>
            <person name="Xia P."/>
            <person name="Barry K."/>
            <person name="Daum C."/>
            <person name="Lipzen A."/>
            <person name="Yoshinaga Y."/>
            <person name="Schmutz J."/>
            <person name="Saski C."/>
            <person name="Vermerris W."/>
            <person name="Kresovich S."/>
        </authorList>
    </citation>
    <scope>NUCLEOTIDE SEQUENCE</scope>
</reference>
<accession>A0A921QN00</accession>
<dbReference type="PANTHER" id="PTHR34562">
    <property type="entry name" value="WPP DOMAIN-INTERACTING PROTEIN 2"/>
    <property type="match status" value="1"/>
</dbReference>
<feature type="coiled-coil region" evidence="1">
    <location>
        <begin position="434"/>
        <end position="468"/>
    </location>
</feature>
<comment type="caution">
    <text evidence="4">The sequence shown here is derived from an EMBL/GenBank/DDBJ whole genome shotgun (WGS) entry which is preliminary data.</text>
</comment>
<keyword evidence="3" id="KW-1133">Transmembrane helix</keyword>
<feature type="compositionally biased region" description="Low complexity" evidence="2">
    <location>
        <begin position="239"/>
        <end position="257"/>
    </location>
</feature>
<feature type="compositionally biased region" description="Low complexity" evidence="2">
    <location>
        <begin position="1"/>
        <end position="23"/>
    </location>
</feature>
<feature type="compositionally biased region" description="Low complexity" evidence="2">
    <location>
        <begin position="87"/>
        <end position="99"/>
    </location>
</feature>
<protein>
    <recommendedName>
        <fullName evidence="6">WPP domain-containing protein</fullName>
    </recommendedName>
</protein>
<reference evidence="4" key="2">
    <citation type="submission" date="2020-10" db="EMBL/GenBank/DDBJ databases">
        <authorList>
            <person name="Cooper E.A."/>
            <person name="Brenton Z.W."/>
            <person name="Flinn B.S."/>
            <person name="Jenkins J."/>
            <person name="Shu S."/>
            <person name="Flowers D."/>
            <person name="Luo F."/>
            <person name="Wang Y."/>
            <person name="Xia P."/>
            <person name="Barry K."/>
            <person name="Daum C."/>
            <person name="Lipzen A."/>
            <person name="Yoshinaga Y."/>
            <person name="Schmutz J."/>
            <person name="Saski C."/>
            <person name="Vermerris W."/>
            <person name="Kresovich S."/>
        </authorList>
    </citation>
    <scope>NUCLEOTIDE SEQUENCE</scope>
</reference>
<dbReference type="Proteomes" id="UP000807115">
    <property type="component" value="Chromosome 7"/>
</dbReference>
<keyword evidence="1" id="KW-0175">Coiled coil</keyword>
<dbReference type="EMBL" id="CM027686">
    <property type="protein sequence ID" value="KAG0524686.1"/>
    <property type="molecule type" value="Genomic_DNA"/>
</dbReference>
<organism evidence="4 5">
    <name type="scientific">Sorghum bicolor</name>
    <name type="common">Sorghum</name>
    <name type="synonym">Sorghum vulgare</name>
    <dbReference type="NCBI Taxonomy" id="4558"/>
    <lineage>
        <taxon>Eukaryota</taxon>
        <taxon>Viridiplantae</taxon>
        <taxon>Streptophyta</taxon>
        <taxon>Embryophyta</taxon>
        <taxon>Tracheophyta</taxon>
        <taxon>Spermatophyta</taxon>
        <taxon>Magnoliopsida</taxon>
        <taxon>Liliopsida</taxon>
        <taxon>Poales</taxon>
        <taxon>Poaceae</taxon>
        <taxon>PACMAD clade</taxon>
        <taxon>Panicoideae</taxon>
        <taxon>Andropogonodae</taxon>
        <taxon>Andropogoneae</taxon>
        <taxon>Sorghinae</taxon>
        <taxon>Sorghum</taxon>
    </lineage>
</organism>
<feature type="compositionally biased region" description="Polar residues" evidence="2">
    <location>
        <begin position="122"/>
        <end position="132"/>
    </location>
</feature>
<dbReference type="AlphaFoldDB" id="A0A921QN00"/>